<evidence type="ECO:0000313" key="4">
    <source>
        <dbReference type="Proteomes" id="UP001211688"/>
    </source>
</evidence>
<evidence type="ECO:0000313" key="3">
    <source>
        <dbReference type="EMBL" id="WAX22423.1"/>
    </source>
</evidence>
<dbReference type="SUPFAM" id="SSF88874">
    <property type="entry name" value="Receptor-binding domain of short tail fibre protein gp12"/>
    <property type="match status" value="1"/>
</dbReference>
<feature type="compositionally biased region" description="Polar residues" evidence="1">
    <location>
        <begin position="303"/>
        <end position="332"/>
    </location>
</feature>
<dbReference type="Pfam" id="PF07484">
    <property type="entry name" value="Collar"/>
    <property type="match status" value="1"/>
</dbReference>
<feature type="compositionally biased region" description="Low complexity" evidence="1">
    <location>
        <begin position="253"/>
        <end position="274"/>
    </location>
</feature>
<feature type="region of interest" description="Disordered" evidence="1">
    <location>
        <begin position="246"/>
        <end position="400"/>
    </location>
</feature>
<accession>A0AAF0AGS9</accession>
<proteinExistence type="predicted"/>
<organism evidence="3 4">
    <name type="scientific">Pseudomonas phage MiCath</name>
    <dbReference type="NCBI Taxonomy" id="3003729"/>
    <lineage>
        <taxon>Viruses</taxon>
        <taxon>Duplodnaviria</taxon>
        <taxon>Heunggongvirae</taxon>
        <taxon>Uroviricota</taxon>
        <taxon>Caudoviricetes</taxon>
        <taxon>Queuovirinae</taxon>
        <taxon>Micathvirus</taxon>
        <taxon>Micathvirus micath</taxon>
    </lineage>
</organism>
<dbReference type="Gene3D" id="3.90.1340.10">
    <property type="entry name" value="Phage tail collar domain"/>
    <property type="match status" value="1"/>
</dbReference>
<feature type="domain" description="Phage tail collar" evidence="2">
    <location>
        <begin position="175"/>
        <end position="229"/>
    </location>
</feature>
<dbReference type="InterPro" id="IPR011083">
    <property type="entry name" value="Phage_tail_collar_dom"/>
</dbReference>
<dbReference type="EMBL" id="OP882271">
    <property type="protein sequence ID" value="WAX22423.1"/>
    <property type="molecule type" value="Genomic_DNA"/>
</dbReference>
<reference evidence="3" key="1">
    <citation type="submission" date="2022-11" db="EMBL/GenBank/DDBJ databases">
        <authorList>
            <person name="Jaryenneh J.D."/>
            <person name="Schoeniger J.S."/>
            <person name="Mageeney C.M."/>
        </authorList>
    </citation>
    <scope>NUCLEOTIDE SEQUENCE</scope>
</reference>
<dbReference type="KEGG" id="vg:79412985"/>
<dbReference type="RefSeq" id="YP_010719845.1">
    <property type="nucleotide sequence ID" value="NC_072502.1"/>
</dbReference>
<evidence type="ECO:0000256" key="1">
    <source>
        <dbReference type="SAM" id="MobiDB-lite"/>
    </source>
</evidence>
<protein>
    <submittedName>
        <fullName evidence="3">Tail collar protein</fullName>
    </submittedName>
</protein>
<dbReference type="InterPro" id="IPR037053">
    <property type="entry name" value="Phage_tail_collar_dom_sf"/>
</dbReference>
<feature type="compositionally biased region" description="Polar residues" evidence="1">
    <location>
        <begin position="340"/>
        <end position="366"/>
    </location>
</feature>
<feature type="compositionally biased region" description="Polar residues" evidence="1">
    <location>
        <begin position="374"/>
        <end position="400"/>
    </location>
</feature>
<dbReference type="Proteomes" id="UP001211688">
    <property type="component" value="Segment"/>
</dbReference>
<keyword evidence="4" id="KW-1185">Reference proteome</keyword>
<dbReference type="GeneID" id="79412985"/>
<evidence type="ECO:0000259" key="2">
    <source>
        <dbReference type="Pfam" id="PF07484"/>
    </source>
</evidence>
<name>A0AAF0AGS9_9CAUD</name>
<sequence length="465" mass="48039">MANFFPRFSTKWAVNNGSLETPTDGQAEQGFIYLNNDPPTTALHDQLFQWLDEKDNYLFALINAAVVERTGAALTETDVDALKNAISLYATVSKSGVLQIASQAEVQANTPSAVKAVTMSNIGWLVATTLRAGIAKLATTEQAAARNDNTTIITPLLLGQEIAKIVTIPPGMYGSFPMTSLPAGWLLCNGAVLVRATYPELFAAIGTTYNTGGELATEFRLPDRRGLFPRALDLGRGIDASRALGPTQQSHMTASHAHTASAAAAGGHNHTGTTAAGGGHTHTASTAGAGGHNHTGTTAANNVGHTHTFSGTTAGHSVNHTHTFSGTTSTIGDHTHTAPRAQNNNVGGGSPNFTTANLLNGTTAPTNPAGAHSHTYSGTTAGANVSHTHTYSGTTSAQSANHTHTVTVTTVGDHAHTVTVAAAADHTHTFTASTVADHTHTITVNAAGGIETRPHNFAEVVAIHI</sequence>